<dbReference type="Gene3D" id="3.50.50.60">
    <property type="entry name" value="FAD/NAD(P)-binding domain"/>
    <property type="match status" value="2"/>
</dbReference>
<dbReference type="PROSITE" id="PS50206">
    <property type="entry name" value="RHODANESE_3"/>
    <property type="match status" value="1"/>
</dbReference>
<evidence type="ECO:0000256" key="5">
    <source>
        <dbReference type="ARBA" id="ARBA00023002"/>
    </source>
</evidence>
<evidence type="ECO:0000313" key="8">
    <source>
        <dbReference type="EMBL" id="SHJ55198.1"/>
    </source>
</evidence>
<organism evidence="8 9">
    <name type="scientific">Anaerotignum lactatifermentans DSM 14214</name>
    <dbReference type="NCBI Taxonomy" id="1121323"/>
    <lineage>
        <taxon>Bacteria</taxon>
        <taxon>Bacillati</taxon>
        <taxon>Bacillota</taxon>
        <taxon>Clostridia</taxon>
        <taxon>Lachnospirales</taxon>
        <taxon>Anaerotignaceae</taxon>
        <taxon>Anaerotignum</taxon>
    </lineage>
</organism>
<dbReference type="PRINTS" id="PR00411">
    <property type="entry name" value="PNDRDTASEI"/>
</dbReference>
<feature type="domain" description="Rhodanese" evidence="7">
    <location>
        <begin position="464"/>
        <end position="545"/>
    </location>
</feature>
<comment type="cofactor">
    <cofactor evidence="1">
        <name>FAD</name>
        <dbReference type="ChEBI" id="CHEBI:57692"/>
    </cofactor>
</comment>
<dbReference type="InterPro" id="IPR036188">
    <property type="entry name" value="FAD/NAD-bd_sf"/>
</dbReference>
<dbReference type="SUPFAM" id="SSF51905">
    <property type="entry name" value="FAD/NAD(P)-binding domain"/>
    <property type="match status" value="2"/>
</dbReference>
<evidence type="ECO:0000256" key="6">
    <source>
        <dbReference type="ARBA" id="ARBA00023284"/>
    </source>
</evidence>
<dbReference type="SUPFAM" id="SSF55424">
    <property type="entry name" value="FAD/NAD-linked reductases, dimerisation (C-terminal) domain"/>
    <property type="match status" value="1"/>
</dbReference>
<dbReference type="EMBL" id="FRAH01000003">
    <property type="protein sequence ID" value="SHJ55198.1"/>
    <property type="molecule type" value="Genomic_DNA"/>
</dbReference>
<keyword evidence="5" id="KW-0560">Oxidoreductase</keyword>
<evidence type="ECO:0000256" key="2">
    <source>
        <dbReference type="ARBA" id="ARBA00009130"/>
    </source>
</evidence>
<keyword evidence="4" id="KW-0274">FAD</keyword>
<dbReference type="PANTHER" id="PTHR43429:SF1">
    <property type="entry name" value="NAD(P)H SULFUR OXIDOREDUCTASE (COA-DEPENDENT)"/>
    <property type="match status" value="1"/>
</dbReference>
<keyword evidence="6" id="KW-0676">Redox-active center</keyword>
<accession>A0A1M6K8A8</accession>
<evidence type="ECO:0000256" key="1">
    <source>
        <dbReference type="ARBA" id="ARBA00001974"/>
    </source>
</evidence>
<comment type="similarity">
    <text evidence="2">Belongs to the class-III pyridine nucleotide-disulfide oxidoreductase family.</text>
</comment>
<name>A0A1M6K8A8_9FIRM</name>
<sequence length="545" mass="57851">MMRVLILGGVAAGTKVAAKLKRLRFDAEVLILTKDADISYAGCGIPYYVGNVITDREKIIVNTPEKFATLTGAKVLTGREAVKLDAAGKTVTAKNLATGEEEVYPYDACVISTGASSIVPPLQGVNLKGVFTMRTPDDAEGLKNYVKASGAKTAVVAGGGFIGLEVAENLLEQGLDVTVMDMAPQVMPGFDPEFAAYGTRHLEKVGIHVSTSTKMEGITGSEKAEGVQTDKGLIPADVVVLSLGIRPNTAFLKETGLEFAKNGAILVDKSLRTNLPDVYAAGDCAVVTNRLTGEMAWAPMGSAANMEGRVLAEVLAGREKEFAGVLGTAVVKLPGLNAARTGLNEAAARAAGYDVETVVAVNDDKAHYYPGADNFITKLIVDKNTKKLLGIQVMGPGAVDKMVDIGVTAISLGATLDQLENLDLAYAPPFSTAIHPFVAAVNILLNKMNGDLESMTPAEYMENRGEGYRVLDAAQAPSIPNAKFVDVAQVHGPLEDVDKDEKLMIICTKSKRAYMLQQRLKYFGYTDTTVVEGGLWFNELPVKGK</sequence>
<dbReference type="InterPro" id="IPR023753">
    <property type="entry name" value="FAD/NAD-binding_dom"/>
</dbReference>
<proteinExistence type="inferred from homology"/>
<dbReference type="SUPFAM" id="SSF52821">
    <property type="entry name" value="Rhodanese/Cell cycle control phosphatase"/>
    <property type="match status" value="1"/>
</dbReference>
<dbReference type="Gene3D" id="3.40.250.10">
    <property type="entry name" value="Rhodanese-like domain"/>
    <property type="match status" value="1"/>
</dbReference>
<dbReference type="Proteomes" id="UP000183975">
    <property type="component" value="Unassembled WGS sequence"/>
</dbReference>
<dbReference type="AlphaFoldDB" id="A0A1M6K8A8"/>
<dbReference type="GO" id="GO:0016491">
    <property type="term" value="F:oxidoreductase activity"/>
    <property type="evidence" value="ECO:0007669"/>
    <property type="project" value="UniProtKB-KW"/>
</dbReference>
<evidence type="ECO:0000256" key="3">
    <source>
        <dbReference type="ARBA" id="ARBA00022630"/>
    </source>
</evidence>
<dbReference type="Pfam" id="PF02852">
    <property type="entry name" value="Pyr_redox_dim"/>
    <property type="match status" value="1"/>
</dbReference>
<keyword evidence="3" id="KW-0285">Flavoprotein</keyword>
<evidence type="ECO:0000313" key="9">
    <source>
        <dbReference type="Proteomes" id="UP000183975"/>
    </source>
</evidence>
<dbReference type="PRINTS" id="PR00368">
    <property type="entry name" value="FADPNR"/>
</dbReference>
<reference evidence="8 9" key="1">
    <citation type="submission" date="2016-11" db="EMBL/GenBank/DDBJ databases">
        <authorList>
            <person name="Jaros S."/>
            <person name="Januszkiewicz K."/>
            <person name="Wedrychowicz H."/>
        </authorList>
    </citation>
    <scope>NUCLEOTIDE SEQUENCE [LARGE SCALE GENOMIC DNA]</scope>
    <source>
        <strain evidence="8 9">DSM 14214</strain>
    </source>
</reference>
<dbReference type="InterPro" id="IPR036873">
    <property type="entry name" value="Rhodanese-like_dom_sf"/>
</dbReference>
<evidence type="ECO:0000259" key="7">
    <source>
        <dbReference type="PROSITE" id="PS50206"/>
    </source>
</evidence>
<dbReference type="Pfam" id="PF07992">
    <property type="entry name" value="Pyr_redox_2"/>
    <property type="match status" value="1"/>
</dbReference>
<dbReference type="PANTHER" id="PTHR43429">
    <property type="entry name" value="PYRIDINE NUCLEOTIDE-DISULFIDE OXIDOREDUCTASE DOMAIN-CONTAINING"/>
    <property type="match status" value="1"/>
</dbReference>
<protein>
    <submittedName>
        <fullName evidence="8">NADPH-dependent 2,4-dienoyl-CoA reductase, sulfur reductase</fullName>
    </submittedName>
</protein>
<dbReference type="InterPro" id="IPR050260">
    <property type="entry name" value="FAD-bd_OxRdtase"/>
</dbReference>
<evidence type="ECO:0000256" key="4">
    <source>
        <dbReference type="ARBA" id="ARBA00022827"/>
    </source>
</evidence>
<keyword evidence="9" id="KW-1185">Reference proteome</keyword>
<dbReference type="RefSeq" id="WP_330391014.1">
    <property type="nucleotide sequence ID" value="NZ_FRAH01000003.1"/>
</dbReference>
<gene>
    <name evidence="8" type="ORF">SAMN02745138_00088</name>
</gene>
<dbReference type="InterPro" id="IPR004099">
    <property type="entry name" value="Pyr_nucl-diS_OxRdtase_dimer"/>
</dbReference>
<dbReference type="InterPro" id="IPR001763">
    <property type="entry name" value="Rhodanese-like_dom"/>
</dbReference>
<dbReference type="InterPro" id="IPR016156">
    <property type="entry name" value="FAD/NAD-linked_Rdtase_dimer_sf"/>
</dbReference>